<dbReference type="Proteomes" id="UP000823388">
    <property type="component" value="Chromosome 4N"/>
</dbReference>
<dbReference type="AlphaFoldDB" id="A0A8T0TF59"/>
<organism evidence="2 3">
    <name type="scientific">Panicum virgatum</name>
    <name type="common">Blackwell switchgrass</name>
    <dbReference type="NCBI Taxonomy" id="38727"/>
    <lineage>
        <taxon>Eukaryota</taxon>
        <taxon>Viridiplantae</taxon>
        <taxon>Streptophyta</taxon>
        <taxon>Embryophyta</taxon>
        <taxon>Tracheophyta</taxon>
        <taxon>Spermatophyta</taxon>
        <taxon>Magnoliopsida</taxon>
        <taxon>Liliopsida</taxon>
        <taxon>Poales</taxon>
        <taxon>Poaceae</taxon>
        <taxon>PACMAD clade</taxon>
        <taxon>Panicoideae</taxon>
        <taxon>Panicodae</taxon>
        <taxon>Paniceae</taxon>
        <taxon>Panicinae</taxon>
        <taxon>Panicum</taxon>
        <taxon>Panicum sect. Hiantes</taxon>
    </lineage>
</organism>
<comment type="caution">
    <text evidence="2">The sequence shown here is derived from an EMBL/GenBank/DDBJ whole genome shotgun (WGS) entry which is preliminary data.</text>
</comment>
<evidence type="ECO:0000313" key="3">
    <source>
        <dbReference type="Proteomes" id="UP000823388"/>
    </source>
</evidence>
<accession>A0A8T0TF59</accession>
<reference evidence="2" key="1">
    <citation type="submission" date="2020-05" db="EMBL/GenBank/DDBJ databases">
        <title>WGS assembly of Panicum virgatum.</title>
        <authorList>
            <person name="Lovell J.T."/>
            <person name="Jenkins J."/>
            <person name="Shu S."/>
            <person name="Juenger T.E."/>
            <person name="Schmutz J."/>
        </authorList>
    </citation>
    <scope>NUCLEOTIDE SEQUENCE</scope>
    <source>
        <strain evidence="2">AP13</strain>
    </source>
</reference>
<keyword evidence="3" id="KW-1185">Reference proteome</keyword>
<dbReference type="EMBL" id="CM029044">
    <property type="protein sequence ID" value="KAG2608258.1"/>
    <property type="molecule type" value="Genomic_DNA"/>
</dbReference>
<evidence type="ECO:0000256" key="1">
    <source>
        <dbReference type="SAM" id="MobiDB-lite"/>
    </source>
</evidence>
<name>A0A8T0TF59_PANVG</name>
<evidence type="ECO:0000313" key="2">
    <source>
        <dbReference type="EMBL" id="KAG2608258.1"/>
    </source>
</evidence>
<feature type="compositionally biased region" description="Low complexity" evidence="1">
    <location>
        <begin position="87"/>
        <end position="100"/>
    </location>
</feature>
<protein>
    <submittedName>
        <fullName evidence="2">Uncharacterized protein</fullName>
    </submittedName>
</protein>
<proteinExistence type="predicted"/>
<feature type="region of interest" description="Disordered" evidence="1">
    <location>
        <begin position="36"/>
        <end position="67"/>
    </location>
</feature>
<gene>
    <name evidence="2" type="ORF">PVAP13_4NG305538</name>
</gene>
<sequence length="116" mass="12149">MGPPVRSGIVVCSRIAPGPNWMRLRPWIRLRPCGCASSSRSPSATAGVRRRRPALTPSRLLPPAGGRASIFPRSADLARAWSRRSPARAPSACSRARPPAAAGAAAARALEGMEAS</sequence>
<feature type="region of interest" description="Disordered" evidence="1">
    <location>
        <begin position="81"/>
        <end position="100"/>
    </location>
</feature>